<evidence type="ECO:0000256" key="1">
    <source>
        <dbReference type="ARBA" id="ARBA00004107"/>
    </source>
</evidence>
<evidence type="ECO:0000256" key="7">
    <source>
        <dbReference type="ARBA" id="ARBA00004651"/>
    </source>
</evidence>
<dbReference type="PROSITE" id="PS00421">
    <property type="entry name" value="TM4_1"/>
    <property type="match status" value="1"/>
</dbReference>
<dbReference type="GO" id="GO:0005886">
    <property type="term" value="C:plasma membrane"/>
    <property type="evidence" value="ECO:0007669"/>
    <property type="project" value="UniProtKB-SubCell"/>
</dbReference>
<gene>
    <name evidence="24" type="ORF">FD755_024436</name>
</gene>
<keyword evidence="25" id="KW-1185">Reference proteome</keyword>
<feature type="transmembrane region" description="Helical" evidence="23">
    <location>
        <begin position="201"/>
        <end position="224"/>
    </location>
</feature>
<dbReference type="GO" id="GO:1900746">
    <property type="term" value="P:regulation of vascular endothelial growth factor signaling pathway"/>
    <property type="evidence" value="ECO:0007669"/>
    <property type="project" value="TreeGrafter"/>
</dbReference>
<keyword evidence="11" id="KW-0964">Secreted</keyword>
<dbReference type="GO" id="GO:0015031">
    <property type="term" value="P:protein transport"/>
    <property type="evidence" value="ECO:0007669"/>
    <property type="project" value="UniProtKB-KW"/>
</dbReference>
<evidence type="ECO:0000313" key="25">
    <source>
        <dbReference type="Proteomes" id="UP000326062"/>
    </source>
</evidence>
<dbReference type="InterPro" id="IPR008952">
    <property type="entry name" value="Tetraspanin_EC2_sf"/>
</dbReference>
<accession>A0A5N3V9K4</accession>
<sequence length="248" mass="27291">MADEGGMKCVKVLLYVLLLTCCICAVGLIAVGIGAKLNQNQIIYPGVTPESLVPVIIIAVGVCLFLVAFVGCYGACKENYCLMITLAICLSLIMLLEVVAVVAGYMLKDKVISESNKDFQRQIQNYPKNNHMSLIQDRMQEHFKCCRATNYTEWVKILLMTEQVPGSYCVSIAEDCGINFNIEEMHAEGCVHTGGWLRSKVVIATALSFAFMEVLGIVFACCLVKSIRGGYDDGRVLLSSARYTRRMG</sequence>
<dbReference type="PRINTS" id="PR00259">
    <property type="entry name" value="TMFOUR"/>
</dbReference>
<evidence type="ECO:0000256" key="15">
    <source>
        <dbReference type="ARBA" id="ARBA00022989"/>
    </source>
</evidence>
<dbReference type="GO" id="GO:0042470">
    <property type="term" value="C:melanosome"/>
    <property type="evidence" value="ECO:0007669"/>
    <property type="project" value="UniProtKB-SubCell"/>
</dbReference>
<evidence type="ECO:0000256" key="13">
    <source>
        <dbReference type="ARBA" id="ARBA00022753"/>
    </source>
</evidence>
<evidence type="ECO:0000256" key="3">
    <source>
        <dbReference type="ARBA" id="ARBA00004223"/>
    </source>
</evidence>
<dbReference type="AlphaFoldDB" id="A0A5N3V9K4"/>
<keyword evidence="13" id="KW-0967">Endosome</keyword>
<feature type="transmembrane region" description="Helical" evidence="23">
    <location>
        <begin position="12"/>
        <end position="33"/>
    </location>
</feature>
<evidence type="ECO:0000256" key="19">
    <source>
        <dbReference type="ARBA" id="ARBA00023228"/>
    </source>
</evidence>
<evidence type="ECO:0000256" key="17">
    <source>
        <dbReference type="ARBA" id="ARBA00023139"/>
    </source>
</evidence>
<evidence type="ECO:0000256" key="4">
    <source>
        <dbReference type="ARBA" id="ARBA00004241"/>
    </source>
</evidence>
<keyword evidence="10" id="KW-1003">Cell membrane</keyword>
<dbReference type="GO" id="GO:0031902">
    <property type="term" value="C:late endosome membrane"/>
    <property type="evidence" value="ECO:0007669"/>
    <property type="project" value="UniProtKB-SubCell"/>
</dbReference>
<evidence type="ECO:0000256" key="18">
    <source>
        <dbReference type="ARBA" id="ARBA00023180"/>
    </source>
</evidence>
<keyword evidence="9" id="KW-0813">Transport</keyword>
<comment type="function">
    <text evidence="21">Functions as a cell surface receptor for TIMP1 and plays a role in the activation of cellular signaling cascades. Plays a role in the activation of ITGB1 and integrin signaling, leading to the activation of AKT, FAK/PTK2 and MAP kinases. Promotes cell survival, reorganization of the actin cytoskeleton, cell adhesion, spreading and migration, via its role in the activation of AKT and FAK/PTK2. Plays a role in VEGFA signaling via its role in regulating the internalization of KDR/VEGFR2. Plays a role in intracellular vesicular transport processes, and is required for normal trafficking of the PMEL luminal domain that is essential for the development and maturation of melanocytes. Plays a role in the adhesion of leukocytes onto endothelial cells via its role in the regulation of SELP trafficking. May play a role in mast cell degranulation in response to Ms4a2/FceRI stimulation, but not in mast cell degranulation in response to other stimuli.</text>
</comment>
<dbReference type="FunFam" id="1.10.1450.10:FF:000019">
    <property type="entry name" value="Tetraspanin"/>
    <property type="match status" value="1"/>
</dbReference>
<evidence type="ECO:0000256" key="23">
    <source>
        <dbReference type="RuleBase" id="RU361218"/>
    </source>
</evidence>
<comment type="caution">
    <text evidence="24">The sequence shown here is derived from an EMBL/GenBank/DDBJ whole genome shotgun (WGS) entry which is preliminary data.</text>
</comment>
<proteinExistence type="inferred from homology"/>
<dbReference type="GO" id="GO:0009986">
    <property type="term" value="C:cell surface"/>
    <property type="evidence" value="ECO:0007669"/>
    <property type="project" value="UniProtKB-SubCell"/>
</dbReference>
<feature type="transmembrane region" description="Helical" evidence="23">
    <location>
        <begin position="53"/>
        <end position="73"/>
    </location>
</feature>
<dbReference type="InterPro" id="IPR018499">
    <property type="entry name" value="Tetraspanin/Peripherin"/>
</dbReference>
<keyword evidence="12 23" id="KW-0812">Transmembrane</keyword>
<keyword evidence="19" id="KW-0458">Lysosome</keyword>
<keyword evidence="16 23" id="KW-0472">Membrane</keyword>
<comment type="subunit">
    <text evidence="22">Interacts with TIMP1 and ITGB1 and recruits TIMP1 to ITGB1. Interacts with CD9. Identified in a complex with CD9 and ITGB3. Interacts with PMEL. Interacts with KDR/VEGFR2; identified in a complex with ITGB1 and KDR/VEGFR2 and is required to recruit KDR to ITGB1 complexes. Interacts with SYT7.</text>
</comment>
<evidence type="ECO:0000256" key="21">
    <source>
        <dbReference type="ARBA" id="ARBA00043922"/>
    </source>
</evidence>
<feature type="transmembrane region" description="Helical" evidence="23">
    <location>
        <begin position="80"/>
        <end position="107"/>
    </location>
</feature>
<name>A0A5N3V9K4_MUNRE</name>
<protein>
    <recommendedName>
        <fullName evidence="23">Tetraspanin</fullName>
    </recommendedName>
</protein>
<dbReference type="GO" id="GO:0005765">
    <property type="term" value="C:lysosomal membrane"/>
    <property type="evidence" value="ECO:0007669"/>
    <property type="project" value="UniProtKB-SubCell"/>
</dbReference>
<evidence type="ECO:0000256" key="16">
    <source>
        <dbReference type="ARBA" id="ARBA00023136"/>
    </source>
</evidence>
<dbReference type="GO" id="GO:0005771">
    <property type="term" value="C:multivesicular body"/>
    <property type="evidence" value="ECO:0007669"/>
    <property type="project" value="UniProtKB-SubCell"/>
</dbReference>
<evidence type="ECO:0000256" key="8">
    <source>
        <dbReference type="ARBA" id="ARBA00006840"/>
    </source>
</evidence>
<dbReference type="Gene3D" id="1.10.1450.10">
    <property type="entry name" value="Tetraspanin"/>
    <property type="match status" value="1"/>
</dbReference>
<evidence type="ECO:0000256" key="6">
    <source>
        <dbReference type="ARBA" id="ARBA00004559"/>
    </source>
</evidence>
<comment type="similarity">
    <text evidence="8 23">Belongs to the tetraspanin (TM4SF) family.</text>
</comment>
<reference evidence="24 25" key="1">
    <citation type="submission" date="2019-06" db="EMBL/GenBank/DDBJ databases">
        <title>Discovery of a novel chromosome fission-fusion reversal in muntjac.</title>
        <authorList>
            <person name="Mudd A.B."/>
            <person name="Bredeson J.V."/>
            <person name="Baum R."/>
            <person name="Hockemeyer D."/>
            <person name="Rokhsar D.S."/>
        </authorList>
    </citation>
    <scope>NUCLEOTIDE SEQUENCE [LARGE SCALE GENOMIC DNA]</scope>
    <source>
        <strain evidence="24">UCam_UCB_Mr</strain>
        <tissue evidence="24">Fibroblast cell line</tissue>
    </source>
</reference>
<evidence type="ECO:0000256" key="9">
    <source>
        <dbReference type="ARBA" id="ARBA00022448"/>
    </source>
</evidence>
<dbReference type="PANTHER" id="PTHR19282:SF471">
    <property type="entry name" value="CD63 ANTIGEN"/>
    <property type="match status" value="1"/>
</dbReference>
<dbReference type="GO" id="GO:0005576">
    <property type="term" value="C:extracellular region"/>
    <property type="evidence" value="ECO:0007669"/>
    <property type="project" value="UniProtKB-SubCell"/>
</dbReference>
<evidence type="ECO:0000313" key="24">
    <source>
        <dbReference type="EMBL" id="KAB0345906.1"/>
    </source>
</evidence>
<keyword evidence="15 23" id="KW-1133">Transmembrane helix</keyword>
<evidence type="ECO:0000256" key="20">
    <source>
        <dbReference type="ARBA" id="ARBA00023288"/>
    </source>
</evidence>
<dbReference type="EMBL" id="VCEB01002908">
    <property type="protein sequence ID" value="KAB0345906.1"/>
    <property type="molecule type" value="Genomic_DNA"/>
</dbReference>
<comment type="subcellular location">
    <subcellularLocation>
        <location evidence="7">Cell membrane</location>
        <topology evidence="7">Multi-pass membrane protein</topology>
    </subcellularLocation>
    <subcellularLocation>
        <location evidence="4">Cell surface</location>
    </subcellularLocation>
    <subcellularLocation>
        <location evidence="6">Endosome</location>
        <location evidence="6">Multivesicular body</location>
    </subcellularLocation>
    <subcellularLocation>
        <location evidence="1">Late endosome membrane</location>
        <topology evidence="1">Multi-pass membrane protein</topology>
    </subcellularLocation>
    <subcellularLocation>
        <location evidence="2">Lysosome membrane</location>
        <topology evidence="2">Multi-pass membrane protein</topology>
    </subcellularLocation>
    <subcellularLocation>
        <location evidence="3">Melanosome</location>
    </subcellularLocation>
    <subcellularLocation>
        <location evidence="23">Membrane</location>
        <topology evidence="23">Multi-pass membrane protein</topology>
    </subcellularLocation>
    <subcellularLocation>
        <location evidence="5">Secreted</location>
        <location evidence="5">Extracellular exosome</location>
    </subcellularLocation>
</comment>
<dbReference type="Proteomes" id="UP000326062">
    <property type="component" value="Unassembled WGS sequence"/>
</dbReference>
<dbReference type="PIRSF" id="PIRSF002419">
    <property type="entry name" value="Tetraspanin"/>
    <property type="match status" value="1"/>
</dbReference>
<keyword evidence="14" id="KW-0653">Protein transport</keyword>
<keyword evidence="18" id="KW-0325">Glycoprotein</keyword>
<evidence type="ECO:0000256" key="12">
    <source>
        <dbReference type="ARBA" id="ARBA00022692"/>
    </source>
</evidence>
<organism evidence="24 25">
    <name type="scientific">Muntiacus reevesi</name>
    <name type="common">Reeves' muntjac</name>
    <name type="synonym">Cervus reevesi</name>
    <dbReference type="NCBI Taxonomy" id="9886"/>
    <lineage>
        <taxon>Eukaryota</taxon>
        <taxon>Metazoa</taxon>
        <taxon>Chordata</taxon>
        <taxon>Craniata</taxon>
        <taxon>Vertebrata</taxon>
        <taxon>Euteleostomi</taxon>
        <taxon>Mammalia</taxon>
        <taxon>Eutheria</taxon>
        <taxon>Laurasiatheria</taxon>
        <taxon>Artiodactyla</taxon>
        <taxon>Ruminantia</taxon>
        <taxon>Pecora</taxon>
        <taxon>Cervidae</taxon>
        <taxon>Muntiacinae</taxon>
        <taxon>Muntiacus</taxon>
    </lineage>
</organism>
<dbReference type="InterPro" id="IPR018503">
    <property type="entry name" value="Tetraspanin_CS"/>
</dbReference>
<dbReference type="GO" id="GO:0030154">
    <property type="term" value="P:cell differentiation"/>
    <property type="evidence" value="ECO:0007669"/>
    <property type="project" value="UniProtKB-ARBA"/>
</dbReference>
<dbReference type="Pfam" id="PF00335">
    <property type="entry name" value="Tetraspanin"/>
    <property type="match status" value="1"/>
</dbReference>
<dbReference type="SUPFAM" id="SSF48652">
    <property type="entry name" value="Tetraspanin"/>
    <property type="match status" value="1"/>
</dbReference>
<dbReference type="PANTHER" id="PTHR19282">
    <property type="entry name" value="TETRASPANIN"/>
    <property type="match status" value="1"/>
</dbReference>
<dbReference type="InterPro" id="IPR000301">
    <property type="entry name" value="Tetraspanin_animals"/>
</dbReference>
<evidence type="ECO:0000256" key="2">
    <source>
        <dbReference type="ARBA" id="ARBA00004155"/>
    </source>
</evidence>
<keyword evidence="17" id="KW-0564">Palmitate</keyword>
<evidence type="ECO:0000256" key="11">
    <source>
        <dbReference type="ARBA" id="ARBA00022525"/>
    </source>
</evidence>
<evidence type="ECO:0000256" key="14">
    <source>
        <dbReference type="ARBA" id="ARBA00022927"/>
    </source>
</evidence>
<keyword evidence="20" id="KW-0449">Lipoprotein</keyword>
<evidence type="ECO:0000256" key="22">
    <source>
        <dbReference type="ARBA" id="ARBA00046382"/>
    </source>
</evidence>
<evidence type="ECO:0000256" key="10">
    <source>
        <dbReference type="ARBA" id="ARBA00022475"/>
    </source>
</evidence>
<evidence type="ECO:0000256" key="5">
    <source>
        <dbReference type="ARBA" id="ARBA00004550"/>
    </source>
</evidence>